<dbReference type="Proteomes" id="UP001562425">
    <property type="component" value="Unassembled WGS sequence"/>
</dbReference>
<dbReference type="Pfam" id="PF12796">
    <property type="entry name" value="Ank_2"/>
    <property type="match status" value="1"/>
</dbReference>
<proteinExistence type="predicted"/>
<name>A0ABD1D814_CULPP</name>
<evidence type="ECO:0000256" key="4">
    <source>
        <dbReference type="SAM" id="MobiDB-lite"/>
    </source>
</evidence>
<keyword evidence="2 3" id="KW-0040">ANK repeat</keyword>
<dbReference type="Gene3D" id="1.25.40.20">
    <property type="entry name" value="Ankyrin repeat-containing domain"/>
    <property type="match status" value="5"/>
</dbReference>
<dbReference type="SUPFAM" id="SSF48403">
    <property type="entry name" value="Ankyrin repeat"/>
    <property type="match status" value="2"/>
</dbReference>
<evidence type="ECO:0000256" key="1">
    <source>
        <dbReference type="ARBA" id="ARBA00022737"/>
    </source>
</evidence>
<dbReference type="SMART" id="SM00248">
    <property type="entry name" value="ANK"/>
    <property type="match status" value="15"/>
</dbReference>
<dbReference type="EMBL" id="JBEHCU010006994">
    <property type="protein sequence ID" value="KAL1395778.1"/>
    <property type="molecule type" value="Genomic_DNA"/>
</dbReference>
<feature type="repeat" description="ANK" evidence="3">
    <location>
        <begin position="406"/>
        <end position="438"/>
    </location>
</feature>
<comment type="caution">
    <text evidence="5">The sequence shown here is derived from an EMBL/GenBank/DDBJ whole genome shotgun (WGS) entry which is preliminary data.</text>
</comment>
<evidence type="ECO:0000313" key="6">
    <source>
        <dbReference type="Proteomes" id="UP001562425"/>
    </source>
</evidence>
<gene>
    <name evidence="5" type="ORF">pipiens_002797</name>
</gene>
<dbReference type="PANTHER" id="PTHR24198">
    <property type="entry name" value="ANKYRIN REPEAT AND PROTEIN KINASE DOMAIN-CONTAINING PROTEIN"/>
    <property type="match status" value="1"/>
</dbReference>
<evidence type="ECO:0000256" key="3">
    <source>
        <dbReference type="PROSITE-ProRule" id="PRU00023"/>
    </source>
</evidence>
<dbReference type="Pfam" id="PF00023">
    <property type="entry name" value="Ank"/>
    <property type="match status" value="1"/>
</dbReference>
<keyword evidence="1" id="KW-0677">Repeat</keyword>
<dbReference type="InterPro" id="IPR002110">
    <property type="entry name" value="Ankyrin_rpt"/>
</dbReference>
<dbReference type="PROSITE" id="PS50088">
    <property type="entry name" value="ANK_REPEAT"/>
    <property type="match status" value="2"/>
</dbReference>
<accession>A0ABD1D814</accession>
<protein>
    <submittedName>
        <fullName evidence="5">Uncharacterized protein</fullName>
    </submittedName>
</protein>
<reference evidence="5 6" key="1">
    <citation type="submission" date="2024-05" db="EMBL/GenBank/DDBJ databases">
        <title>Culex pipiens pipiens assembly and annotation.</title>
        <authorList>
            <person name="Alout H."/>
            <person name="Durand T."/>
        </authorList>
    </citation>
    <scope>NUCLEOTIDE SEQUENCE [LARGE SCALE GENOMIC DNA]</scope>
    <source>
        <strain evidence="5">HA-2024</strain>
        <tissue evidence="5">Whole body</tissue>
    </source>
</reference>
<sequence length="1285" mass="147718">MDDISKCSEDEVFWFGLFDDLPEGVLHPLLIDDCEDEAETKRKLKLQAGNIYKPVDGLTQLHWAIRQMREASIKQLIDAYQEDFEKVGSYLETQFGWDLADRVWLRKTILVASSEIECRTAKSLENKRISCEQLREAVFVLLQHPVNGEEVAILHPDESMRLSAIQLITRLIPNGFLSWICQETNGRRETIMETAASQGLNHVIVRLHELGAPIAIPEHNPLLSACRSSKKDTIELLLTRFFDSFDCTLRDGDNCNAVIMAMSMNDPKMFDLCLEKLIAYRQQYYHETESQAFDELIRFENDESTASSAFTLCRNRVKGRVEHAIQKYGMDLSYQWKDVTFLVCMLSRKIASEFCYEGIRRDPQLLRMIRHTEFLAGIEQSFADVGFDVSNLNELPQPYSTVRGSKGETLLHLAVEKDNRELFTKLIEAGCDPDTLDNEGNHPIHFVQSEAMLDLIIERHPEGHKLVKLSNQDGFTVLHKLCSLRMQDEPLISMLKKVIDLGADVHQLTNEGESVVFFLGSLVALEMFRKLNVQLDTTNKDGETALMRHLRQGTTWMTRELLPLLHQLPKFEEHAHKYLEAMLSCTRDFFECFYQVALEQNPEVTKLMFDLLFKHSREEASRVFSKVCGTAHNYAVGKFLEFDYDLDSNYQDEYGNTPILGLLSYMEEPNKHFVEQLLQKGVDLHIRNKGCLDALLAFVERFRTAKWWGHDAETVQLLVDHGAAVNTVDGDGNTPLHLAFRDGEVELVEVLVRNGADLKDPELAANIYGSTQLYQLIRSGNQRRIVQLIDAYGEDFGKVRKHLERRYQWDKEDKIWLKKTILVACSEEQCRVAKSLESAVIELDDLRKAVFVLLQHPVNDEEVAILHPDETSRLAVAQLIIQLIPNGFLTWKCIASGGKNETFMEAAAACGLHEVIDKLYELGDPIAIPQHYPLLEARGFDRKGTIQWLLTRHFDNFDCTLRDASQRNALIVALQRNDPKMVELLLGKMIAYRCKHYGESETEAFNKVFRYESNESDASIFTFLWRNAEIALEYCFAGIRANSELLGILTSKNCSILHELLRKGHVDFLREMYRTSPDIQRYFDSDAGYATLHAALMNENRDAVAFILEHHRESLERDQRMLKENVVCCRHYPKQYYDKRMELFEEFFPSYLDDIERIRANTEAEQCNFGQQHRTETFDASPEPSSNTMESNDVPLLHQAVQRDDQHLFIQLMESGHDIDTLDTAGNHSIHFVQSETMLELITNRHPDGQRIVHRTNHEGFTLLHQNLLPSNGSQNDERSAEKSD</sequence>
<keyword evidence="6" id="KW-1185">Reference proteome</keyword>
<feature type="repeat" description="ANK" evidence="3">
    <location>
        <begin position="731"/>
        <end position="763"/>
    </location>
</feature>
<feature type="region of interest" description="Disordered" evidence="4">
    <location>
        <begin position="1167"/>
        <end position="1191"/>
    </location>
</feature>
<dbReference type="PROSITE" id="PS50297">
    <property type="entry name" value="ANK_REP_REGION"/>
    <property type="match status" value="2"/>
</dbReference>
<dbReference type="PANTHER" id="PTHR24198:SF165">
    <property type="entry name" value="ANKYRIN REPEAT-CONTAINING PROTEIN-RELATED"/>
    <property type="match status" value="1"/>
</dbReference>
<evidence type="ECO:0000256" key="2">
    <source>
        <dbReference type="ARBA" id="ARBA00023043"/>
    </source>
</evidence>
<organism evidence="5 6">
    <name type="scientific">Culex pipiens pipiens</name>
    <name type="common">Northern house mosquito</name>
    <dbReference type="NCBI Taxonomy" id="38569"/>
    <lineage>
        <taxon>Eukaryota</taxon>
        <taxon>Metazoa</taxon>
        <taxon>Ecdysozoa</taxon>
        <taxon>Arthropoda</taxon>
        <taxon>Hexapoda</taxon>
        <taxon>Insecta</taxon>
        <taxon>Pterygota</taxon>
        <taxon>Neoptera</taxon>
        <taxon>Endopterygota</taxon>
        <taxon>Diptera</taxon>
        <taxon>Nematocera</taxon>
        <taxon>Culicoidea</taxon>
        <taxon>Culicidae</taxon>
        <taxon>Culicinae</taxon>
        <taxon>Culicini</taxon>
        <taxon>Culex</taxon>
        <taxon>Culex</taxon>
    </lineage>
</organism>
<dbReference type="InterPro" id="IPR036770">
    <property type="entry name" value="Ankyrin_rpt-contain_sf"/>
</dbReference>
<evidence type="ECO:0000313" key="5">
    <source>
        <dbReference type="EMBL" id="KAL1395778.1"/>
    </source>
</evidence>